<organism evidence="2 3">
    <name type="scientific">Hymenobacter amundsenii</name>
    <dbReference type="NCBI Taxonomy" id="2006685"/>
    <lineage>
        <taxon>Bacteria</taxon>
        <taxon>Pseudomonadati</taxon>
        <taxon>Bacteroidota</taxon>
        <taxon>Cytophagia</taxon>
        <taxon>Cytophagales</taxon>
        <taxon>Hymenobacteraceae</taxon>
        <taxon>Hymenobacter</taxon>
    </lineage>
</organism>
<dbReference type="Proteomes" id="UP000197277">
    <property type="component" value="Unassembled WGS sequence"/>
</dbReference>
<dbReference type="GO" id="GO:0006508">
    <property type="term" value="P:proteolysis"/>
    <property type="evidence" value="ECO:0007669"/>
    <property type="project" value="InterPro"/>
</dbReference>
<dbReference type="SUPFAM" id="SSF52096">
    <property type="entry name" value="ClpP/crotonase"/>
    <property type="match status" value="1"/>
</dbReference>
<dbReference type="PANTHER" id="PTHR32060">
    <property type="entry name" value="TAIL-SPECIFIC PROTEASE"/>
    <property type="match status" value="1"/>
</dbReference>
<keyword evidence="3" id="KW-1185">Reference proteome</keyword>
<accession>A0A246FI16</accession>
<proteinExistence type="predicted"/>
<dbReference type="InterPro" id="IPR029045">
    <property type="entry name" value="ClpP/crotonase-like_dom_sf"/>
</dbReference>
<name>A0A246FI16_9BACT</name>
<dbReference type="EMBL" id="NIRR01000031">
    <property type="protein sequence ID" value="OWP62161.1"/>
    <property type="molecule type" value="Genomic_DNA"/>
</dbReference>
<dbReference type="GO" id="GO:0004175">
    <property type="term" value="F:endopeptidase activity"/>
    <property type="evidence" value="ECO:0007669"/>
    <property type="project" value="TreeGrafter"/>
</dbReference>
<dbReference type="PANTHER" id="PTHR32060:SF30">
    <property type="entry name" value="CARBOXY-TERMINAL PROCESSING PROTEASE CTPA"/>
    <property type="match status" value="1"/>
</dbReference>
<dbReference type="OrthoDB" id="9812068at2"/>
<dbReference type="GO" id="GO:0030288">
    <property type="term" value="C:outer membrane-bounded periplasmic space"/>
    <property type="evidence" value="ECO:0007669"/>
    <property type="project" value="TreeGrafter"/>
</dbReference>
<dbReference type="InterPro" id="IPR005151">
    <property type="entry name" value="Tail-specific_protease"/>
</dbReference>
<dbReference type="AlphaFoldDB" id="A0A246FI16"/>
<gene>
    <name evidence="2" type="ORF">CDA63_15620</name>
</gene>
<evidence type="ECO:0000313" key="3">
    <source>
        <dbReference type="Proteomes" id="UP000197277"/>
    </source>
</evidence>
<dbReference type="GO" id="GO:0008236">
    <property type="term" value="F:serine-type peptidase activity"/>
    <property type="evidence" value="ECO:0007669"/>
    <property type="project" value="InterPro"/>
</dbReference>
<dbReference type="Pfam" id="PF03572">
    <property type="entry name" value="Peptidase_S41"/>
    <property type="match status" value="1"/>
</dbReference>
<protein>
    <recommendedName>
        <fullName evidence="1">Tail specific protease domain-containing protein</fullName>
    </recommendedName>
</protein>
<dbReference type="SMART" id="SM00245">
    <property type="entry name" value="TSPc"/>
    <property type="match status" value="1"/>
</dbReference>
<evidence type="ECO:0000313" key="2">
    <source>
        <dbReference type="EMBL" id="OWP62161.1"/>
    </source>
</evidence>
<evidence type="ECO:0000259" key="1">
    <source>
        <dbReference type="SMART" id="SM00245"/>
    </source>
</evidence>
<comment type="caution">
    <text evidence="2">The sequence shown here is derived from an EMBL/GenBank/DDBJ whole genome shotgun (WGS) entry which is preliminary data.</text>
</comment>
<dbReference type="GO" id="GO:0007165">
    <property type="term" value="P:signal transduction"/>
    <property type="evidence" value="ECO:0007669"/>
    <property type="project" value="TreeGrafter"/>
</dbReference>
<reference evidence="2 3" key="1">
    <citation type="submission" date="2017-06" db="EMBL/GenBank/DDBJ databases">
        <title>Hymenobacter amundsenii sp. nov. isolated from regoliths in Antarctica.</title>
        <authorList>
            <person name="Sedlacek I."/>
            <person name="Kralova S."/>
            <person name="Pantucek R."/>
            <person name="Svec P."/>
            <person name="Holochova P."/>
            <person name="Stankova E."/>
            <person name="Vrbovska V."/>
            <person name="Busse H.-J."/>
        </authorList>
    </citation>
    <scope>NUCLEOTIDE SEQUENCE [LARGE SCALE GENOMIC DNA]</scope>
    <source>
        <strain evidence="2 3">CCM 8682</strain>
    </source>
</reference>
<dbReference type="Gene3D" id="3.90.226.10">
    <property type="entry name" value="2-enoyl-CoA Hydratase, Chain A, domain 1"/>
    <property type="match status" value="1"/>
</dbReference>
<feature type="domain" description="Tail specific protease" evidence="1">
    <location>
        <begin position="2"/>
        <end position="147"/>
    </location>
</feature>
<sequence length="174" mass="18866">MKPQLRVSLNDVDWQSATTREAGASRYLLRAQVHLANYKALRQPGGYGRFGPPQALYITPAASPRFLGPLVLLTSDQTASAAEDLTISLAQRPEVTLVGTATKGMFSDMYSVHLPNGLNVTLSNQRYTTPTGQVLEDVGVAPDVPIENTPTTLQQGQDPVLQKALEVARQKVRP</sequence>